<dbReference type="InterPro" id="IPR001932">
    <property type="entry name" value="PPM-type_phosphatase-like_dom"/>
</dbReference>
<evidence type="ECO:0000256" key="1">
    <source>
        <dbReference type="SAM" id="MobiDB-lite"/>
    </source>
</evidence>
<feature type="compositionally biased region" description="Low complexity" evidence="1">
    <location>
        <begin position="429"/>
        <end position="445"/>
    </location>
</feature>
<proteinExistence type="predicted"/>
<dbReference type="AlphaFoldDB" id="A0A413F9G8"/>
<comment type="caution">
    <text evidence="4">The sequence shown here is derived from an EMBL/GenBank/DDBJ whole genome shotgun (WGS) entry which is preliminary data.</text>
</comment>
<feature type="transmembrane region" description="Helical" evidence="2">
    <location>
        <begin position="373"/>
        <end position="393"/>
    </location>
</feature>
<dbReference type="Proteomes" id="UP000283880">
    <property type="component" value="Unassembled WGS sequence"/>
</dbReference>
<dbReference type="SUPFAM" id="SSF81606">
    <property type="entry name" value="PP2C-like"/>
    <property type="match status" value="1"/>
</dbReference>
<feature type="region of interest" description="Disordered" evidence="1">
    <location>
        <begin position="405"/>
        <end position="445"/>
    </location>
</feature>
<dbReference type="OrthoDB" id="9805674at2"/>
<name>A0A413F9G8_9FIRM</name>
<feature type="domain" description="PPM-type phosphatase" evidence="3">
    <location>
        <begin position="38"/>
        <end position="225"/>
    </location>
</feature>
<evidence type="ECO:0000313" key="4">
    <source>
        <dbReference type="EMBL" id="RGX24635.1"/>
    </source>
</evidence>
<feature type="region of interest" description="Disordered" evidence="1">
    <location>
        <begin position="1"/>
        <end position="20"/>
    </location>
</feature>
<dbReference type="EMBL" id="QSBM01000021">
    <property type="protein sequence ID" value="RGX24635.1"/>
    <property type="molecule type" value="Genomic_DNA"/>
</dbReference>
<organism evidence="4 5">
    <name type="scientific">Enterocloster asparagiformis</name>
    <dbReference type="NCBI Taxonomy" id="333367"/>
    <lineage>
        <taxon>Bacteria</taxon>
        <taxon>Bacillati</taxon>
        <taxon>Bacillota</taxon>
        <taxon>Clostridia</taxon>
        <taxon>Lachnospirales</taxon>
        <taxon>Lachnospiraceae</taxon>
        <taxon>Enterocloster</taxon>
    </lineage>
</organism>
<evidence type="ECO:0000259" key="3">
    <source>
        <dbReference type="Pfam" id="PF13672"/>
    </source>
</evidence>
<keyword evidence="2" id="KW-0472">Membrane</keyword>
<dbReference type="Gene3D" id="3.60.40.10">
    <property type="entry name" value="PPM-type phosphatase domain"/>
    <property type="match status" value="1"/>
</dbReference>
<keyword evidence="2" id="KW-0812">Transmembrane</keyword>
<sequence length="445" mass="47260">MKTEENKPLDALGAFPPKQEGKTLQNGKICAFAVSLQGASHIAGGGVPCQDYSDIRWLEPAQILAAAIADGVGSCALSHWGSYFAVTAALGYIEKAVREKGGHGPYELTNLAEVQEILTGAFHAAQGEVEQKADEAQQAVFNFQSTLTVAIYDGVHVYCCHCGDDGVVVQEQDGVVKMVTKRLKGEEASSVYPLQSGPSKWQITGTKNPVAGFVMATDGVLDAFVPVFEDYYGVNYCQGIYYPFMKPAMDGLGDSGGLAAEKTLAYYKEFLNSPDYRRRVTDDLTVVAVVSPQLLRQSGQPRFNVNIWKSVYEEHANAVRARLEGKTVDGGENSPAVPEKTEAAQYERPAGPEYKTAVREPKEKTPKRRVSRAVCFLAGLLAGAAIAGTIAFFTGGGEASARLGTEPVVAEEPSEGREAPGGDKPVGPASASRAGTASASDAGKH</sequence>
<gene>
    <name evidence="4" type="ORF">DWV29_23005</name>
</gene>
<accession>A0A413F9G8</accession>
<protein>
    <recommendedName>
        <fullName evidence="3">PPM-type phosphatase domain-containing protein</fullName>
    </recommendedName>
</protein>
<feature type="region of interest" description="Disordered" evidence="1">
    <location>
        <begin position="327"/>
        <end position="365"/>
    </location>
</feature>
<keyword evidence="2" id="KW-1133">Transmembrane helix</keyword>
<evidence type="ECO:0000256" key="2">
    <source>
        <dbReference type="SAM" id="Phobius"/>
    </source>
</evidence>
<dbReference type="InterPro" id="IPR036457">
    <property type="entry name" value="PPM-type-like_dom_sf"/>
</dbReference>
<dbReference type="RefSeq" id="WP_007719566.1">
    <property type="nucleotide sequence ID" value="NZ_JAWRJJ010000465.1"/>
</dbReference>
<evidence type="ECO:0000313" key="5">
    <source>
        <dbReference type="Proteomes" id="UP000283880"/>
    </source>
</evidence>
<dbReference type="Pfam" id="PF13672">
    <property type="entry name" value="PP2C_2"/>
    <property type="match status" value="1"/>
</dbReference>
<reference evidence="4 5" key="1">
    <citation type="submission" date="2018-08" db="EMBL/GenBank/DDBJ databases">
        <title>A genome reference for cultivated species of the human gut microbiota.</title>
        <authorList>
            <person name="Zou Y."/>
            <person name="Xue W."/>
            <person name="Luo G."/>
        </authorList>
    </citation>
    <scope>NUCLEOTIDE SEQUENCE [LARGE SCALE GENOMIC DNA]</scope>
    <source>
        <strain evidence="4 5">AF04-15</strain>
    </source>
</reference>